<comment type="catalytic activity">
    <reaction evidence="10 11">
        <text>nicotinate beta-D-ribonucleotide + ATP + H(+) = deamido-NAD(+) + diphosphate</text>
        <dbReference type="Rhea" id="RHEA:22860"/>
        <dbReference type="ChEBI" id="CHEBI:15378"/>
        <dbReference type="ChEBI" id="CHEBI:30616"/>
        <dbReference type="ChEBI" id="CHEBI:33019"/>
        <dbReference type="ChEBI" id="CHEBI:57502"/>
        <dbReference type="ChEBI" id="CHEBI:58437"/>
        <dbReference type="EC" id="2.7.7.18"/>
    </reaction>
</comment>
<dbReference type="Proteomes" id="UP000198461">
    <property type="component" value="Unassembled WGS sequence"/>
</dbReference>
<dbReference type="EC" id="2.7.7.18" evidence="11"/>
<evidence type="ECO:0000256" key="8">
    <source>
        <dbReference type="ARBA" id="ARBA00022840"/>
    </source>
</evidence>
<evidence type="ECO:0000256" key="9">
    <source>
        <dbReference type="ARBA" id="ARBA00023027"/>
    </source>
</evidence>
<dbReference type="PANTHER" id="PTHR39321">
    <property type="entry name" value="NICOTINATE-NUCLEOTIDE ADENYLYLTRANSFERASE-RELATED"/>
    <property type="match status" value="1"/>
</dbReference>
<keyword evidence="8 11" id="KW-0067">ATP-binding</keyword>
<dbReference type="InterPro" id="IPR005248">
    <property type="entry name" value="NadD/NMNAT"/>
</dbReference>
<sequence length="218" mass="24504">MRIGVNGGTFDPIHFGHLRPALEVLESLALDEMRFIPACQPVHRGTPSVAASHRVRMVELAIAPQPRFVLDRREIDRGGPSYMVETLESVKRDFPTAELVLMMGADAIAAFTRWHRWQDILKLANIVVTRRPGAENRLPDALALYRQNWHFEKVGDPPLHFDAPAGKIGFLPVTQLDISATAIRARLAAGRSVRYLTPETVVEYIDTHQLYRKETHAG</sequence>
<gene>
    <name evidence="11" type="primary">nadD</name>
    <name evidence="13" type="ORF">SAMN05443662_0331</name>
</gene>
<keyword evidence="6 11" id="KW-0548">Nucleotidyltransferase</keyword>
<keyword evidence="14" id="KW-1185">Reference proteome</keyword>
<dbReference type="EMBL" id="FSRE01000001">
    <property type="protein sequence ID" value="SIN72776.1"/>
    <property type="molecule type" value="Genomic_DNA"/>
</dbReference>
<feature type="domain" description="Cytidyltransferase-like" evidence="12">
    <location>
        <begin position="7"/>
        <end position="186"/>
    </location>
</feature>
<keyword evidence="5 11" id="KW-0808">Transferase</keyword>
<comment type="similarity">
    <text evidence="3 11">Belongs to the NadD family.</text>
</comment>
<organism evidence="13 14">
    <name type="scientific">Sulfurivirga caldicuralii</name>
    <dbReference type="NCBI Taxonomy" id="364032"/>
    <lineage>
        <taxon>Bacteria</taxon>
        <taxon>Pseudomonadati</taxon>
        <taxon>Pseudomonadota</taxon>
        <taxon>Gammaproteobacteria</taxon>
        <taxon>Thiotrichales</taxon>
        <taxon>Piscirickettsiaceae</taxon>
        <taxon>Sulfurivirga</taxon>
    </lineage>
</organism>
<evidence type="ECO:0000256" key="6">
    <source>
        <dbReference type="ARBA" id="ARBA00022695"/>
    </source>
</evidence>
<dbReference type="STRING" id="364032.SAMN05443662_0331"/>
<evidence type="ECO:0000256" key="2">
    <source>
        <dbReference type="ARBA" id="ARBA00005019"/>
    </source>
</evidence>
<reference evidence="13 14" key="1">
    <citation type="submission" date="2016-11" db="EMBL/GenBank/DDBJ databases">
        <authorList>
            <person name="Jaros S."/>
            <person name="Januszkiewicz K."/>
            <person name="Wedrychowicz H."/>
        </authorList>
    </citation>
    <scope>NUCLEOTIDE SEQUENCE [LARGE SCALE GENOMIC DNA]</scope>
    <source>
        <strain evidence="13 14">DSM 17737</strain>
    </source>
</reference>
<name>A0A1N6DPV1_9GAMM</name>
<evidence type="ECO:0000256" key="4">
    <source>
        <dbReference type="ARBA" id="ARBA00022642"/>
    </source>
</evidence>
<dbReference type="GO" id="GO:0004515">
    <property type="term" value="F:nicotinate-nucleotide adenylyltransferase activity"/>
    <property type="evidence" value="ECO:0007669"/>
    <property type="project" value="UniProtKB-UniRule"/>
</dbReference>
<dbReference type="NCBIfam" id="NF000839">
    <property type="entry name" value="PRK00071.1-1"/>
    <property type="match status" value="1"/>
</dbReference>
<evidence type="ECO:0000256" key="3">
    <source>
        <dbReference type="ARBA" id="ARBA00009014"/>
    </source>
</evidence>
<evidence type="ECO:0000313" key="13">
    <source>
        <dbReference type="EMBL" id="SIN72776.1"/>
    </source>
</evidence>
<evidence type="ECO:0000313" key="14">
    <source>
        <dbReference type="Proteomes" id="UP000198461"/>
    </source>
</evidence>
<dbReference type="Pfam" id="PF01467">
    <property type="entry name" value="CTP_transf_like"/>
    <property type="match status" value="1"/>
</dbReference>
<comment type="function">
    <text evidence="1 11">Catalyzes the reversible adenylation of nicotinate mononucleotide (NaMN) to nicotinic acid adenine dinucleotide (NaAD).</text>
</comment>
<dbReference type="InterPro" id="IPR014729">
    <property type="entry name" value="Rossmann-like_a/b/a_fold"/>
</dbReference>
<dbReference type="InterPro" id="IPR004821">
    <property type="entry name" value="Cyt_trans-like"/>
</dbReference>
<dbReference type="GO" id="GO:0009435">
    <property type="term" value="P:NAD+ biosynthetic process"/>
    <property type="evidence" value="ECO:0007669"/>
    <property type="project" value="UniProtKB-UniRule"/>
</dbReference>
<dbReference type="Gene3D" id="3.40.50.620">
    <property type="entry name" value="HUPs"/>
    <property type="match status" value="1"/>
</dbReference>
<dbReference type="OrthoDB" id="5295945at2"/>
<dbReference type="HAMAP" id="MF_00244">
    <property type="entry name" value="NaMN_adenylyltr"/>
    <property type="match status" value="1"/>
</dbReference>
<dbReference type="AlphaFoldDB" id="A0A1N6DPV1"/>
<keyword evidence="7 11" id="KW-0547">Nucleotide-binding</keyword>
<evidence type="ECO:0000259" key="12">
    <source>
        <dbReference type="Pfam" id="PF01467"/>
    </source>
</evidence>
<dbReference type="SUPFAM" id="SSF52374">
    <property type="entry name" value="Nucleotidylyl transferase"/>
    <property type="match status" value="1"/>
</dbReference>
<evidence type="ECO:0000256" key="1">
    <source>
        <dbReference type="ARBA" id="ARBA00002324"/>
    </source>
</evidence>
<evidence type="ECO:0000256" key="10">
    <source>
        <dbReference type="ARBA" id="ARBA00048721"/>
    </source>
</evidence>
<dbReference type="GO" id="GO:0005524">
    <property type="term" value="F:ATP binding"/>
    <property type="evidence" value="ECO:0007669"/>
    <property type="project" value="UniProtKB-KW"/>
</dbReference>
<evidence type="ECO:0000256" key="11">
    <source>
        <dbReference type="HAMAP-Rule" id="MF_00244"/>
    </source>
</evidence>
<comment type="pathway">
    <text evidence="2 11">Cofactor biosynthesis; NAD(+) biosynthesis; deamido-NAD(+) from nicotinate D-ribonucleotide: step 1/1.</text>
</comment>
<dbReference type="UniPathway" id="UPA00253">
    <property type="reaction ID" value="UER00332"/>
</dbReference>
<dbReference type="NCBIfam" id="NF000840">
    <property type="entry name" value="PRK00071.1-3"/>
    <property type="match status" value="1"/>
</dbReference>
<proteinExistence type="inferred from homology"/>
<evidence type="ECO:0000256" key="5">
    <source>
        <dbReference type="ARBA" id="ARBA00022679"/>
    </source>
</evidence>
<dbReference type="CDD" id="cd02165">
    <property type="entry name" value="NMNAT"/>
    <property type="match status" value="1"/>
</dbReference>
<keyword evidence="4 11" id="KW-0662">Pyridine nucleotide biosynthesis</keyword>
<protein>
    <recommendedName>
        <fullName evidence="11">Probable nicotinate-nucleotide adenylyltransferase</fullName>
        <ecNumber evidence="11">2.7.7.18</ecNumber>
    </recommendedName>
    <alternativeName>
        <fullName evidence="11">Deamido-NAD(+) diphosphorylase</fullName>
    </alternativeName>
    <alternativeName>
        <fullName evidence="11">Deamido-NAD(+) pyrophosphorylase</fullName>
    </alternativeName>
    <alternativeName>
        <fullName evidence="11">Nicotinate mononucleotide adenylyltransferase</fullName>
        <shortName evidence="11">NaMN adenylyltransferase</shortName>
    </alternativeName>
</protein>
<dbReference type="NCBIfam" id="TIGR00482">
    <property type="entry name" value="nicotinate (nicotinamide) nucleotide adenylyltransferase"/>
    <property type="match status" value="1"/>
</dbReference>
<accession>A0A1N6DPV1</accession>
<dbReference type="RefSeq" id="WP_074200653.1">
    <property type="nucleotide sequence ID" value="NZ_FSRE01000001.1"/>
</dbReference>
<keyword evidence="9 11" id="KW-0520">NAD</keyword>
<evidence type="ECO:0000256" key="7">
    <source>
        <dbReference type="ARBA" id="ARBA00022741"/>
    </source>
</evidence>
<dbReference type="PANTHER" id="PTHR39321:SF3">
    <property type="entry name" value="PHOSPHOPANTETHEINE ADENYLYLTRANSFERASE"/>
    <property type="match status" value="1"/>
</dbReference>